<keyword evidence="3" id="KW-1185">Reference proteome</keyword>
<evidence type="ECO:0000259" key="1">
    <source>
        <dbReference type="Pfam" id="PF04248"/>
    </source>
</evidence>
<dbReference type="RefSeq" id="WP_007468715.1">
    <property type="nucleotide sequence ID" value="NZ_KI391954.1"/>
</dbReference>
<dbReference type="EMBL" id="ACZI02000003">
    <property type="protein sequence ID" value="EFV13967.1"/>
    <property type="molecule type" value="Genomic_DNA"/>
</dbReference>
<evidence type="ECO:0000313" key="3">
    <source>
        <dbReference type="Proteomes" id="UP000004816"/>
    </source>
</evidence>
<reference evidence="2 3" key="1">
    <citation type="journal article" date="2011" name="Stand. Genomic Sci.">
        <title>High quality draft genome sequence of Segniliparus rugosus CDC 945(T)= (ATCC BAA-974(T)).</title>
        <authorList>
            <person name="Earl A.M."/>
            <person name="Desjardins C.A."/>
            <person name="Fitzgerald M.G."/>
            <person name="Arachchi H.M."/>
            <person name="Zeng Q."/>
            <person name="Mehta T."/>
            <person name="Griggs A."/>
            <person name="Birren B.W."/>
            <person name="Toney N.C."/>
            <person name="Carr J."/>
            <person name="Posey J."/>
            <person name="Butler W.R."/>
        </authorList>
    </citation>
    <scope>NUCLEOTIDE SEQUENCE [LARGE SCALE GENOMIC DNA]</scope>
    <source>
        <strain evidence="3">ATCC BAA-974 / DSM 45345 / CCUG 50838 / CIP 108380 / JCM 13579 / CDC 945</strain>
    </source>
</reference>
<dbReference type="Pfam" id="PF04248">
    <property type="entry name" value="NTP_transf_9"/>
    <property type="match status" value="1"/>
</dbReference>
<dbReference type="Proteomes" id="UP000004816">
    <property type="component" value="Unassembled WGS sequence"/>
</dbReference>
<dbReference type="AlphaFoldDB" id="E5XNT9"/>
<protein>
    <recommendedName>
        <fullName evidence="1">DUF427 domain-containing protein</fullName>
    </recommendedName>
</protein>
<feature type="domain" description="DUF427" evidence="1">
    <location>
        <begin position="23"/>
        <end position="115"/>
    </location>
</feature>
<organism evidence="2 3">
    <name type="scientific">Segniliparus rugosus (strain ATCC BAA-974 / DSM 45345 / CCUG 50838 / CIP 108380 / JCM 13579 / CDC 945)</name>
    <dbReference type="NCBI Taxonomy" id="679197"/>
    <lineage>
        <taxon>Bacteria</taxon>
        <taxon>Bacillati</taxon>
        <taxon>Actinomycetota</taxon>
        <taxon>Actinomycetes</taxon>
        <taxon>Mycobacteriales</taxon>
        <taxon>Segniliparaceae</taxon>
        <taxon>Segniliparus</taxon>
    </lineage>
</organism>
<proteinExistence type="predicted"/>
<dbReference type="InterPro" id="IPR038694">
    <property type="entry name" value="DUF427_sf"/>
</dbReference>
<comment type="caution">
    <text evidence="2">The sequence shown here is derived from an EMBL/GenBank/DDBJ whole genome shotgun (WGS) entry which is preliminary data.</text>
</comment>
<dbReference type="OrthoDB" id="9815163at2"/>
<dbReference type="eggNOG" id="COG2343">
    <property type="taxonomic scope" value="Bacteria"/>
</dbReference>
<accession>E5XNT9</accession>
<evidence type="ECO:0000313" key="2">
    <source>
        <dbReference type="EMBL" id="EFV13967.1"/>
    </source>
</evidence>
<dbReference type="Gene3D" id="2.170.150.40">
    <property type="entry name" value="Domain of unknown function (DUF427)"/>
    <property type="match status" value="1"/>
</dbReference>
<gene>
    <name evidence="2" type="ORF">HMPREF9336_01160</name>
</gene>
<dbReference type="HOGENOM" id="CLU_126578_0_1_11"/>
<dbReference type="PANTHER" id="PTHR34310">
    <property type="entry name" value="DUF427 DOMAIN PROTEIN (AFU_ORTHOLOGUE AFUA_3G02220)"/>
    <property type="match status" value="1"/>
</dbReference>
<name>E5XNT9_SEGRC</name>
<sequence length="125" mass="13271">MAREPRLPGPDHPIAIEPSSDHVVVRVGGVVIAESEKALVLREAAYPPVYYLPASAADWSALRGSATNTYCPYKGEASHYDVVTEAGTVLDAAWSYPEPYPSAAAIAGRLAFYPDRTQISVAAPG</sequence>
<dbReference type="PANTHER" id="PTHR34310:SF9">
    <property type="entry name" value="BLR5716 PROTEIN"/>
    <property type="match status" value="1"/>
</dbReference>
<dbReference type="STRING" id="679197.HMPREF9336_01160"/>
<dbReference type="InterPro" id="IPR007361">
    <property type="entry name" value="DUF427"/>
</dbReference>